<dbReference type="KEGG" id="ngv:CDO52_16235"/>
<dbReference type="GO" id="GO:0003677">
    <property type="term" value="F:DNA binding"/>
    <property type="evidence" value="ECO:0007669"/>
    <property type="project" value="UniProtKB-KW"/>
</dbReference>
<evidence type="ECO:0000256" key="5">
    <source>
        <dbReference type="PROSITE-ProRule" id="PRU00169"/>
    </source>
</evidence>
<gene>
    <name evidence="8" type="ORF">CDO52_16235</name>
</gene>
<dbReference type="PROSITE" id="PS50110">
    <property type="entry name" value="RESPONSE_REGULATORY"/>
    <property type="match status" value="1"/>
</dbReference>
<dbReference type="PANTHER" id="PTHR43214">
    <property type="entry name" value="TWO-COMPONENT RESPONSE REGULATOR"/>
    <property type="match status" value="1"/>
</dbReference>
<dbReference type="SUPFAM" id="SSF52172">
    <property type="entry name" value="CheY-like"/>
    <property type="match status" value="1"/>
</dbReference>
<evidence type="ECO:0000259" key="7">
    <source>
        <dbReference type="PROSITE" id="PS50110"/>
    </source>
</evidence>
<keyword evidence="4" id="KW-0804">Transcription</keyword>
<dbReference type="EMBL" id="CP022753">
    <property type="protein sequence ID" value="ASU84131.1"/>
    <property type="molecule type" value="Genomic_DNA"/>
</dbReference>
<dbReference type="InterPro" id="IPR011006">
    <property type="entry name" value="CheY-like_superfamily"/>
</dbReference>
<dbReference type="SUPFAM" id="SSF46894">
    <property type="entry name" value="C-terminal effector domain of the bipartite response regulators"/>
    <property type="match status" value="1"/>
</dbReference>
<sequence>MIRVVIVDDETLIQTGLSMILRSGGDIEVVGTGDGVQAVGLIERTRPDVVLLDIRMPKVDGLSVLRRLRAQADPPVVAMLTTFDTDEFITRALRSGAAGYLLKDTDPEQLVQAVRLLASGGTTFSAAVTHRMVDARAEAERPLPAWVEGLTARERDVLGLLAEGCSNAEIAERLHLGLGTVKDHVSVLLDKLDAANRVQAAVIAHRAGPVEMWGRG</sequence>
<dbReference type="InterPro" id="IPR000792">
    <property type="entry name" value="Tscrpt_reg_LuxR_C"/>
</dbReference>
<dbReference type="PRINTS" id="PR00038">
    <property type="entry name" value="HTHLUXR"/>
</dbReference>
<feature type="modified residue" description="4-aspartylphosphate" evidence="5">
    <location>
        <position position="53"/>
    </location>
</feature>
<evidence type="ECO:0000259" key="6">
    <source>
        <dbReference type="PROSITE" id="PS50043"/>
    </source>
</evidence>
<dbReference type="Pfam" id="PF00196">
    <property type="entry name" value="GerE"/>
    <property type="match status" value="1"/>
</dbReference>
<evidence type="ECO:0000256" key="1">
    <source>
        <dbReference type="ARBA" id="ARBA00022553"/>
    </source>
</evidence>
<dbReference type="InterPro" id="IPR001789">
    <property type="entry name" value="Sig_transdc_resp-reg_receiver"/>
</dbReference>
<evidence type="ECO:0000256" key="3">
    <source>
        <dbReference type="ARBA" id="ARBA00023125"/>
    </source>
</evidence>
<dbReference type="CDD" id="cd17535">
    <property type="entry name" value="REC_NarL-like"/>
    <property type="match status" value="1"/>
</dbReference>
<dbReference type="RefSeq" id="WP_017617758.1">
    <property type="nucleotide sequence ID" value="NZ_ANBG01000094.1"/>
</dbReference>
<feature type="domain" description="HTH luxR-type" evidence="6">
    <location>
        <begin position="143"/>
        <end position="208"/>
    </location>
</feature>
<keyword evidence="9" id="KW-1185">Reference proteome</keyword>
<keyword evidence="1 5" id="KW-0597">Phosphoprotein</keyword>
<accession>A0A223S7M5</accession>
<organism evidence="8 9">
    <name type="scientific">Nocardiopsis gilva YIM 90087</name>
    <dbReference type="NCBI Taxonomy" id="1235441"/>
    <lineage>
        <taxon>Bacteria</taxon>
        <taxon>Bacillati</taxon>
        <taxon>Actinomycetota</taxon>
        <taxon>Actinomycetes</taxon>
        <taxon>Streptosporangiales</taxon>
        <taxon>Nocardiopsidaceae</taxon>
        <taxon>Nocardiopsis</taxon>
    </lineage>
</organism>
<dbReference type="PANTHER" id="PTHR43214:SF24">
    <property type="entry name" value="TRANSCRIPTIONAL REGULATORY PROTEIN NARL-RELATED"/>
    <property type="match status" value="1"/>
</dbReference>
<dbReference type="GO" id="GO:0000160">
    <property type="term" value="P:phosphorelay signal transduction system"/>
    <property type="evidence" value="ECO:0007669"/>
    <property type="project" value="InterPro"/>
</dbReference>
<dbReference type="OrthoDB" id="9808843at2"/>
<name>A0A223S7M5_9ACTN</name>
<evidence type="ECO:0000256" key="2">
    <source>
        <dbReference type="ARBA" id="ARBA00023015"/>
    </source>
</evidence>
<dbReference type="SMART" id="SM00421">
    <property type="entry name" value="HTH_LUXR"/>
    <property type="match status" value="1"/>
</dbReference>
<dbReference type="InterPro" id="IPR058245">
    <property type="entry name" value="NreC/VraR/RcsB-like_REC"/>
</dbReference>
<proteinExistence type="predicted"/>
<dbReference type="Pfam" id="PF00072">
    <property type="entry name" value="Response_reg"/>
    <property type="match status" value="1"/>
</dbReference>
<dbReference type="CDD" id="cd06170">
    <property type="entry name" value="LuxR_C_like"/>
    <property type="match status" value="1"/>
</dbReference>
<evidence type="ECO:0000313" key="9">
    <source>
        <dbReference type="Proteomes" id="UP000215005"/>
    </source>
</evidence>
<dbReference type="PROSITE" id="PS50043">
    <property type="entry name" value="HTH_LUXR_2"/>
    <property type="match status" value="1"/>
</dbReference>
<evidence type="ECO:0000256" key="4">
    <source>
        <dbReference type="ARBA" id="ARBA00023163"/>
    </source>
</evidence>
<dbReference type="Proteomes" id="UP000215005">
    <property type="component" value="Chromosome"/>
</dbReference>
<keyword evidence="3 8" id="KW-0238">DNA-binding</keyword>
<dbReference type="InterPro" id="IPR039420">
    <property type="entry name" value="WalR-like"/>
</dbReference>
<reference evidence="8 9" key="1">
    <citation type="submission" date="2017-08" db="EMBL/GenBank/DDBJ databases">
        <title>The complete genome sequence of Nocardiopsis gilva YIM 90087.</title>
        <authorList>
            <person name="Yin M."/>
            <person name="Tang S."/>
        </authorList>
    </citation>
    <scope>NUCLEOTIDE SEQUENCE [LARGE SCALE GENOMIC DNA]</scope>
    <source>
        <strain evidence="8 9">YIM 90087</strain>
    </source>
</reference>
<dbReference type="GO" id="GO:0006355">
    <property type="term" value="P:regulation of DNA-templated transcription"/>
    <property type="evidence" value="ECO:0007669"/>
    <property type="project" value="InterPro"/>
</dbReference>
<keyword evidence="2" id="KW-0805">Transcription regulation</keyword>
<dbReference type="Gene3D" id="3.40.50.2300">
    <property type="match status" value="1"/>
</dbReference>
<evidence type="ECO:0000313" key="8">
    <source>
        <dbReference type="EMBL" id="ASU84131.1"/>
    </source>
</evidence>
<feature type="domain" description="Response regulatory" evidence="7">
    <location>
        <begin position="3"/>
        <end position="118"/>
    </location>
</feature>
<dbReference type="InterPro" id="IPR016032">
    <property type="entry name" value="Sig_transdc_resp-reg_C-effctor"/>
</dbReference>
<dbReference type="SMART" id="SM00448">
    <property type="entry name" value="REC"/>
    <property type="match status" value="1"/>
</dbReference>
<protein>
    <submittedName>
        <fullName evidence="8">DNA-binding response regulator</fullName>
    </submittedName>
</protein>
<dbReference type="AlphaFoldDB" id="A0A223S7M5"/>